<dbReference type="PANTHER" id="PTHR24305">
    <property type="entry name" value="CYTOCHROME P450"/>
    <property type="match status" value="1"/>
</dbReference>
<feature type="binding site" description="axial binding residue" evidence="13">
    <location>
        <position position="434"/>
    </location>
    <ligand>
        <name>heme</name>
        <dbReference type="ChEBI" id="CHEBI:30413"/>
    </ligand>
    <ligandPart>
        <name>Fe</name>
        <dbReference type="ChEBI" id="CHEBI:18248"/>
    </ligandPart>
</feature>
<name>A0AAW0D4B3_9AGAR</name>
<dbReference type="Proteomes" id="UP001383192">
    <property type="component" value="Unassembled WGS sequence"/>
</dbReference>
<dbReference type="GO" id="GO:0016705">
    <property type="term" value="F:oxidoreductase activity, acting on paired donors, with incorporation or reduction of molecular oxygen"/>
    <property type="evidence" value="ECO:0007669"/>
    <property type="project" value="InterPro"/>
</dbReference>
<evidence type="ECO:0000256" key="8">
    <source>
        <dbReference type="ARBA" id="ARBA00022989"/>
    </source>
</evidence>
<evidence type="ECO:0000256" key="11">
    <source>
        <dbReference type="ARBA" id="ARBA00023033"/>
    </source>
</evidence>
<comment type="cofactor">
    <cofactor evidence="1 13">
        <name>heme</name>
        <dbReference type="ChEBI" id="CHEBI:30413"/>
    </cofactor>
</comment>
<keyword evidence="9" id="KW-0560">Oxidoreductase</keyword>
<evidence type="ECO:0000313" key="15">
    <source>
        <dbReference type="Proteomes" id="UP001383192"/>
    </source>
</evidence>
<keyword evidence="8" id="KW-1133">Transmembrane helix</keyword>
<dbReference type="CDD" id="cd11069">
    <property type="entry name" value="CYP_FUM15-like"/>
    <property type="match status" value="1"/>
</dbReference>
<comment type="pathway">
    <text evidence="3">Secondary metabolite biosynthesis; terpenoid biosynthesis.</text>
</comment>
<accession>A0AAW0D4B3</accession>
<dbReference type="GO" id="GO:0005506">
    <property type="term" value="F:iron ion binding"/>
    <property type="evidence" value="ECO:0007669"/>
    <property type="project" value="InterPro"/>
</dbReference>
<dbReference type="PRINTS" id="PR00385">
    <property type="entry name" value="P450"/>
</dbReference>
<keyword evidence="12" id="KW-0472">Membrane</keyword>
<keyword evidence="6" id="KW-0812">Transmembrane</keyword>
<dbReference type="InterPro" id="IPR050121">
    <property type="entry name" value="Cytochrome_P450_monoxygenase"/>
</dbReference>
<evidence type="ECO:0000256" key="7">
    <source>
        <dbReference type="ARBA" id="ARBA00022723"/>
    </source>
</evidence>
<keyword evidence="11" id="KW-0503">Monooxygenase</keyword>
<evidence type="ECO:0008006" key="16">
    <source>
        <dbReference type="Google" id="ProtNLM"/>
    </source>
</evidence>
<keyword evidence="15" id="KW-1185">Reference proteome</keyword>
<evidence type="ECO:0000313" key="14">
    <source>
        <dbReference type="EMBL" id="KAK7046146.1"/>
    </source>
</evidence>
<gene>
    <name evidence="14" type="ORF">VNI00_007149</name>
</gene>
<proteinExistence type="inferred from homology"/>
<dbReference type="GO" id="GO:0016020">
    <property type="term" value="C:membrane"/>
    <property type="evidence" value="ECO:0007669"/>
    <property type="project" value="UniProtKB-SubCell"/>
</dbReference>
<evidence type="ECO:0000256" key="1">
    <source>
        <dbReference type="ARBA" id="ARBA00001971"/>
    </source>
</evidence>
<evidence type="ECO:0000256" key="10">
    <source>
        <dbReference type="ARBA" id="ARBA00023004"/>
    </source>
</evidence>
<evidence type="ECO:0000256" key="3">
    <source>
        <dbReference type="ARBA" id="ARBA00004721"/>
    </source>
</evidence>
<evidence type="ECO:0000256" key="2">
    <source>
        <dbReference type="ARBA" id="ARBA00004370"/>
    </source>
</evidence>
<evidence type="ECO:0000256" key="13">
    <source>
        <dbReference type="PIRSR" id="PIRSR602403-1"/>
    </source>
</evidence>
<reference evidence="14 15" key="1">
    <citation type="submission" date="2024-01" db="EMBL/GenBank/DDBJ databases">
        <title>A draft genome for a cacao thread blight-causing isolate of Paramarasmius palmivorus.</title>
        <authorList>
            <person name="Baruah I.K."/>
            <person name="Bukari Y."/>
            <person name="Amoako-Attah I."/>
            <person name="Meinhardt L.W."/>
            <person name="Bailey B.A."/>
            <person name="Cohen S.P."/>
        </authorList>
    </citation>
    <scope>NUCLEOTIDE SEQUENCE [LARGE SCALE GENOMIC DNA]</scope>
    <source>
        <strain evidence="14 15">GH-12</strain>
    </source>
</reference>
<comment type="subcellular location">
    <subcellularLocation>
        <location evidence="2">Membrane</location>
    </subcellularLocation>
</comment>
<evidence type="ECO:0000256" key="9">
    <source>
        <dbReference type="ARBA" id="ARBA00023002"/>
    </source>
</evidence>
<dbReference type="GO" id="GO:0020037">
    <property type="term" value="F:heme binding"/>
    <property type="evidence" value="ECO:0007669"/>
    <property type="project" value="InterPro"/>
</dbReference>
<dbReference type="SUPFAM" id="SSF48264">
    <property type="entry name" value="Cytochrome P450"/>
    <property type="match status" value="1"/>
</dbReference>
<evidence type="ECO:0000256" key="12">
    <source>
        <dbReference type="ARBA" id="ARBA00023136"/>
    </source>
</evidence>
<keyword evidence="5 13" id="KW-0349">Heme</keyword>
<dbReference type="Pfam" id="PF00067">
    <property type="entry name" value="p450"/>
    <property type="match status" value="1"/>
</dbReference>
<dbReference type="InterPro" id="IPR036396">
    <property type="entry name" value="Cyt_P450_sf"/>
</dbReference>
<evidence type="ECO:0000256" key="4">
    <source>
        <dbReference type="ARBA" id="ARBA00010617"/>
    </source>
</evidence>
<organism evidence="14 15">
    <name type="scientific">Paramarasmius palmivorus</name>
    <dbReference type="NCBI Taxonomy" id="297713"/>
    <lineage>
        <taxon>Eukaryota</taxon>
        <taxon>Fungi</taxon>
        <taxon>Dikarya</taxon>
        <taxon>Basidiomycota</taxon>
        <taxon>Agaricomycotina</taxon>
        <taxon>Agaricomycetes</taxon>
        <taxon>Agaricomycetidae</taxon>
        <taxon>Agaricales</taxon>
        <taxon>Marasmiineae</taxon>
        <taxon>Marasmiaceae</taxon>
        <taxon>Paramarasmius</taxon>
    </lineage>
</organism>
<comment type="caution">
    <text evidence="14">The sequence shown here is derived from an EMBL/GenBank/DDBJ whole genome shotgun (WGS) entry which is preliminary data.</text>
</comment>
<protein>
    <recommendedName>
        <fullName evidence="16">Cytochrome P450</fullName>
    </recommendedName>
</protein>
<dbReference type="EMBL" id="JAYKXP010000022">
    <property type="protein sequence ID" value="KAK7046146.1"/>
    <property type="molecule type" value="Genomic_DNA"/>
</dbReference>
<evidence type="ECO:0000256" key="6">
    <source>
        <dbReference type="ARBA" id="ARBA00022692"/>
    </source>
</evidence>
<dbReference type="GO" id="GO:0004497">
    <property type="term" value="F:monooxygenase activity"/>
    <property type="evidence" value="ECO:0007669"/>
    <property type="project" value="UniProtKB-KW"/>
</dbReference>
<dbReference type="PANTHER" id="PTHR24305:SF166">
    <property type="entry name" value="CYTOCHROME P450 12A4, MITOCHONDRIAL-RELATED"/>
    <property type="match status" value="1"/>
</dbReference>
<keyword evidence="7 13" id="KW-0479">Metal-binding</keyword>
<evidence type="ECO:0000256" key="5">
    <source>
        <dbReference type="ARBA" id="ARBA00022617"/>
    </source>
</evidence>
<dbReference type="AlphaFoldDB" id="A0AAW0D4B3"/>
<comment type="similarity">
    <text evidence="4">Belongs to the cytochrome P450 family.</text>
</comment>
<sequence length="443" mass="49667">MPGPKNSSIIWGNIPEQYADNTASRYPNWMKAHGRIFRVYTLLSTPEIFVGDLKGISYILKNDYDYHKPDSLRYLLGRVTGQGIFVVEGDEHRKQKRVMNPAFGPPQIRALTDIFVDKALELRDAWASQVDKSTGIGRIDALGWLTRMTLDVIGQAGFNYRFHAMVGQQNELNTAFSKMFESGVNQIGLNIFLRLFVPILRSLPETDSAIRTAERISLKIGKQLLAESKADSEVSNSEEKGRGKDLLSLLVRSNLSSEVPESQRLSDDKVIPQIFTFLAAGHETTSTATTWALFALTGNMEAQTKLRTELLSIPTDQPSMEDLNNLPYLDWVVRESLRLHPPVTGTNRVATKDDIIPLAEPWTDARGKVHYELPVKKGQEFIIPIIGMQKDPSIWGPDAEEFKPERWENPPATIHAIPGVWGNLLTFLGGAHACIGWRFSVIE</sequence>
<dbReference type="InterPro" id="IPR001128">
    <property type="entry name" value="Cyt_P450"/>
</dbReference>
<dbReference type="Gene3D" id="1.10.630.10">
    <property type="entry name" value="Cytochrome P450"/>
    <property type="match status" value="1"/>
</dbReference>
<dbReference type="InterPro" id="IPR002403">
    <property type="entry name" value="Cyt_P450_E_grp-IV"/>
</dbReference>
<dbReference type="PRINTS" id="PR00465">
    <property type="entry name" value="EP450IV"/>
</dbReference>
<keyword evidence="10 13" id="KW-0408">Iron</keyword>